<dbReference type="GeneID" id="37080167"/>
<dbReference type="GO" id="GO:0020037">
    <property type="term" value="F:heme binding"/>
    <property type="evidence" value="ECO:0007669"/>
    <property type="project" value="InterPro"/>
</dbReference>
<feature type="binding site" description="axial binding residue" evidence="7">
    <location>
        <position position="467"/>
    </location>
    <ligand>
        <name>heme</name>
        <dbReference type="ChEBI" id="CHEBI:30413"/>
    </ligand>
    <ligandPart>
        <name>Fe</name>
        <dbReference type="ChEBI" id="CHEBI:18248"/>
    </ligandPart>
</feature>
<dbReference type="SUPFAM" id="SSF48264">
    <property type="entry name" value="Cytochrome P450"/>
    <property type="match status" value="1"/>
</dbReference>
<accession>A0A318ZH65</accession>
<evidence type="ECO:0000256" key="8">
    <source>
        <dbReference type="RuleBase" id="RU000461"/>
    </source>
</evidence>
<comment type="cofactor">
    <cofactor evidence="1 7">
        <name>heme</name>
        <dbReference type="ChEBI" id="CHEBI:30413"/>
    </cofactor>
</comment>
<dbReference type="CDD" id="cd11059">
    <property type="entry name" value="CYP_fungal"/>
    <property type="match status" value="1"/>
</dbReference>
<keyword evidence="11" id="KW-1185">Reference proteome</keyword>
<keyword evidence="7 8" id="KW-0349">Heme</keyword>
<sequence length="521" mass="59622">MEFHLYSVLTLLATTAGIFRFILYPAFFSPLAKIPNAHWSCSFSPLWILWMKWSKQENREVYKHHLEKGPVVRLGPSLVSVNCFEDGLKRIYHGGFPKPDFYFNGFAVYGTGNLFTIKDNATHAAQKKALANCFSKSSIMSSQSARAASRDVLFRRLLPLLYNAATLNKPVEVLELNYSYLLDTFVQWQFGQSLRSNLVEDEKERRFYLDGFLGISKYTFWQYEFPGLIKMLQKIGIYLIPKSVINAFEGVENWNLEKCDQAQQLLASREQLSLDDQPVVFEQALKGMSEVTSKPPKAYPRRLPLASEMFSLNSGAFETSGNTSTYLLYELSRHPAWQTKLQEELRSLSPSLKHIPGKVVEIDDMTHPQDIDKLPILHAVLMETLRLWPSVPGGQPRVVPRPCTLGGYHNIPTGTIVQSYASVLHRMPDVFPDPHEWKPDRWLNASPEELAVMRKWFWGFGSGGRMCLGLHFAYYSIKYLFASIYSNFTTTIHDHGDMEPSDGYLSSPKGHRLELRFHLVQ</sequence>
<feature type="transmembrane region" description="Helical" evidence="9">
    <location>
        <begin position="6"/>
        <end position="27"/>
    </location>
</feature>
<dbReference type="InterPro" id="IPR050121">
    <property type="entry name" value="Cytochrome_P450_monoxygenase"/>
</dbReference>
<dbReference type="Gene3D" id="1.10.630.10">
    <property type="entry name" value="Cytochrome P450"/>
    <property type="match status" value="1"/>
</dbReference>
<evidence type="ECO:0000256" key="9">
    <source>
        <dbReference type="SAM" id="Phobius"/>
    </source>
</evidence>
<organism evidence="10 11">
    <name type="scientific">Aspergillus saccharolyticus JOP 1030-1</name>
    <dbReference type="NCBI Taxonomy" id="1450539"/>
    <lineage>
        <taxon>Eukaryota</taxon>
        <taxon>Fungi</taxon>
        <taxon>Dikarya</taxon>
        <taxon>Ascomycota</taxon>
        <taxon>Pezizomycotina</taxon>
        <taxon>Eurotiomycetes</taxon>
        <taxon>Eurotiomycetidae</taxon>
        <taxon>Eurotiales</taxon>
        <taxon>Aspergillaceae</taxon>
        <taxon>Aspergillus</taxon>
        <taxon>Aspergillus subgen. Circumdati</taxon>
    </lineage>
</organism>
<evidence type="ECO:0000256" key="3">
    <source>
        <dbReference type="ARBA" id="ARBA00022723"/>
    </source>
</evidence>
<dbReference type="PRINTS" id="PR00465">
    <property type="entry name" value="EP450IV"/>
</dbReference>
<evidence type="ECO:0000256" key="2">
    <source>
        <dbReference type="ARBA" id="ARBA00010617"/>
    </source>
</evidence>
<dbReference type="EMBL" id="KZ821226">
    <property type="protein sequence ID" value="PYH46906.1"/>
    <property type="molecule type" value="Genomic_DNA"/>
</dbReference>
<dbReference type="PRINTS" id="PR00385">
    <property type="entry name" value="P450"/>
</dbReference>
<dbReference type="InterPro" id="IPR001128">
    <property type="entry name" value="Cyt_P450"/>
</dbReference>
<keyword evidence="6 8" id="KW-0503">Monooxygenase</keyword>
<keyword evidence="9" id="KW-1133">Transmembrane helix</keyword>
<dbReference type="AlphaFoldDB" id="A0A318ZH65"/>
<dbReference type="InterPro" id="IPR036396">
    <property type="entry name" value="Cyt_P450_sf"/>
</dbReference>
<dbReference type="OrthoDB" id="1470350at2759"/>
<keyword evidence="9" id="KW-0472">Membrane</keyword>
<dbReference type="PANTHER" id="PTHR24305:SF166">
    <property type="entry name" value="CYTOCHROME P450 12A4, MITOCHONDRIAL-RELATED"/>
    <property type="match status" value="1"/>
</dbReference>
<keyword evidence="4 8" id="KW-0560">Oxidoreductase</keyword>
<dbReference type="Proteomes" id="UP000248349">
    <property type="component" value="Unassembled WGS sequence"/>
</dbReference>
<evidence type="ECO:0000256" key="1">
    <source>
        <dbReference type="ARBA" id="ARBA00001971"/>
    </source>
</evidence>
<dbReference type="GO" id="GO:0016705">
    <property type="term" value="F:oxidoreductase activity, acting on paired donors, with incorporation or reduction of molecular oxygen"/>
    <property type="evidence" value="ECO:0007669"/>
    <property type="project" value="InterPro"/>
</dbReference>
<dbReference type="STRING" id="1450539.A0A318ZH65"/>
<protein>
    <submittedName>
        <fullName evidence="10">Cytochrome P450</fullName>
    </submittedName>
</protein>
<gene>
    <name evidence="10" type="ORF">BP01DRAFT_412001</name>
</gene>
<dbReference type="Pfam" id="PF00067">
    <property type="entry name" value="p450"/>
    <property type="match status" value="1"/>
</dbReference>
<name>A0A318ZH65_9EURO</name>
<dbReference type="InterPro" id="IPR017972">
    <property type="entry name" value="Cyt_P450_CS"/>
</dbReference>
<evidence type="ECO:0000256" key="5">
    <source>
        <dbReference type="ARBA" id="ARBA00023004"/>
    </source>
</evidence>
<dbReference type="GO" id="GO:0004497">
    <property type="term" value="F:monooxygenase activity"/>
    <property type="evidence" value="ECO:0007669"/>
    <property type="project" value="UniProtKB-KW"/>
</dbReference>
<evidence type="ECO:0000256" key="6">
    <source>
        <dbReference type="ARBA" id="ARBA00023033"/>
    </source>
</evidence>
<evidence type="ECO:0000256" key="4">
    <source>
        <dbReference type="ARBA" id="ARBA00023002"/>
    </source>
</evidence>
<dbReference type="InterPro" id="IPR002403">
    <property type="entry name" value="Cyt_P450_E_grp-IV"/>
</dbReference>
<keyword evidence="5 7" id="KW-0408">Iron</keyword>
<comment type="similarity">
    <text evidence="2 8">Belongs to the cytochrome P450 family.</text>
</comment>
<dbReference type="RefSeq" id="XP_025432888.1">
    <property type="nucleotide sequence ID" value="XM_025578938.1"/>
</dbReference>
<evidence type="ECO:0000256" key="7">
    <source>
        <dbReference type="PIRSR" id="PIRSR602403-1"/>
    </source>
</evidence>
<keyword evidence="9" id="KW-0812">Transmembrane</keyword>
<proteinExistence type="inferred from homology"/>
<keyword evidence="3 7" id="KW-0479">Metal-binding</keyword>
<reference evidence="10 11" key="1">
    <citation type="submission" date="2016-12" db="EMBL/GenBank/DDBJ databases">
        <title>The genomes of Aspergillus section Nigri reveals drivers in fungal speciation.</title>
        <authorList>
            <consortium name="DOE Joint Genome Institute"/>
            <person name="Vesth T.C."/>
            <person name="Nybo J."/>
            <person name="Theobald S."/>
            <person name="Brandl J."/>
            <person name="Frisvad J.C."/>
            <person name="Nielsen K.F."/>
            <person name="Lyhne E.K."/>
            <person name="Kogle M.E."/>
            <person name="Kuo A."/>
            <person name="Riley R."/>
            <person name="Clum A."/>
            <person name="Nolan M."/>
            <person name="Lipzen A."/>
            <person name="Salamov A."/>
            <person name="Henrissat B."/>
            <person name="Wiebenga A."/>
            <person name="De Vries R.P."/>
            <person name="Grigoriev I.V."/>
            <person name="Mortensen U.H."/>
            <person name="Andersen M.R."/>
            <person name="Baker S.E."/>
        </authorList>
    </citation>
    <scope>NUCLEOTIDE SEQUENCE [LARGE SCALE GENOMIC DNA]</scope>
    <source>
        <strain evidence="10 11">JOP 1030-1</strain>
    </source>
</reference>
<dbReference type="PROSITE" id="PS00086">
    <property type="entry name" value="CYTOCHROME_P450"/>
    <property type="match status" value="1"/>
</dbReference>
<evidence type="ECO:0000313" key="11">
    <source>
        <dbReference type="Proteomes" id="UP000248349"/>
    </source>
</evidence>
<dbReference type="GO" id="GO:0005506">
    <property type="term" value="F:iron ion binding"/>
    <property type="evidence" value="ECO:0007669"/>
    <property type="project" value="InterPro"/>
</dbReference>
<dbReference type="PANTHER" id="PTHR24305">
    <property type="entry name" value="CYTOCHROME P450"/>
    <property type="match status" value="1"/>
</dbReference>
<evidence type="ECO:0000313" key="10">
    <source>
        <dbReference type="EMBL" id="PYH46906.1"/>
    </source>
</evidence>